<gene>
    <name evidence="7" type="ORF">SCHCODRAFT_14894</name>
</gene>
<dbReference type="eggNOG" id="KOG2752">
    <property type="taxonomic scope" value="Eukaryota"/>
</dbReference>
<evidence type="ECO:0000256" key="4">
    <source>
        <dbReference type="PROSITE-ProRule" id="PRU00508"/>
    </source>
</evidence>
<dbReference type="InterPro" id="IPR040204">
    <property type="entry name" value="UBR7"/>
</dbReference>
<dbReference type="AlphaFoldDB" id="D8Q037"/>
<dbReference type="CDD" id="cd19677">
    <property type="entry name" value="UBR-box_UBR7"/>
    <property type="match status" value="1"/>
</dbReference>
<feature type="region of interest" description="Disordered" evidence="5">
    <location>
        <begin position="161"/>
        <end position="243"/>
    </location>
</feature>
<dbReference type="EMBL" id="GL377304">
    <property type="protein sequence ID" value="EFI98968.1"/>
    <property type="molecule type" value="Genomic_DNA"/>
</dbReference>
<keyword evidence="2" id="KW-0863">Zinc-finger</keyword>
<dbReference type="Proteomes" id="UP000007431">
    <property type="component" value="Unassembled WGS sequence"/>
</dbReference>
<dbReference type="InterPro" id="IPR013083">
    <property type="entry name" value="Znf_RING/FYVE/PHD"/>
</dbReference>
<organism evidence="8">
    <name type="scientific">Schizophyllum commune (strain H4-8 / FGSC 9210)</name>
    <name type="common">Split gill fungus</name>
    <dbReference type="NCBI Taxonomy" id="578458"/>
    <lineage>
        <taxon>Eukaryota</taxon>
        <taxon>Fungi</taxon>
        <taxon>Dikarya</taxon>
        <taxon>Basidiomycota</taxon>
        <taxon>Agaricomycotina</taxon>
        <taxon>Agaricomycetes</taxon>
        <taxon>Agaricomycetidae</taxon>
        <taxon>Agaricales</taxon>
        <taxon>Schizophyllaceae</taxon>
        <taxon>Schizophyllum</taxon>
    </lineage>
</organism>
<keyword evidence="8" id="KW-1185">Reference proteome</keyword>
<dbReference type="VEuPathDB" id="FungiDB:SCHCODRAFT_02490724"/>
<name>D8Q037_SCHCM</name>
<protein>
    <recommendedName>
        <fullName evidence="6">UBR-type domain-containing protein</fullName>
    </recommendedName>
</protein>
<dbReference type="RefSeq" id="XP_003033871.1">
    <property type="nucleotide sequence ID" value="XM_003033825.1"/>
</dbReference>
<dbReference type="GO" id="GO:0061630">
    <property type="term" value="F:ubiquitin protein ligase activity"/>
    <property type="evidence" value="ECO:0007669"/>
    <property type="project" value="InterPro"/>
</dbReference>
<dbReference type="InterPro" id="IPR011011">
    <property type="entry name" value="Znf_FYVE_PHD"/>
</dbReference>
<feature type="compositionally biased region" description="Acidic residues" evidence="5">
    <location>
        <begin position="228"/>
        <end position="238"/>
    </location>
</feature>
<dbReference type="GO" id="GO:0005737">
    <property type="term" value="C:cytoplasm"/>
    <property type="evidence" value="ECO:0007669"/>
    <property type="project" value="TreeGrafter"/>
</dbReference>
<dbReference type="PROSITE" id="PS51157">
    <property type="entry name" value="ZF_UBR"/>
    <property type="match status" value="1"/>
</dbReference>
<dbReference type="SMART" id="SM00396">
    <property type="entry name" value="ZnF_UBR1"/>
    <property type="match status" value="1"/>
</dbReference>
<accession>D8Q037</accession>
<evidence type="ECO:0000256" key="5">
    <source>
        <dbReference type="SAM" id="MobiDB-lite"/>
    </source>
</evidence>
<proteinExistence type="predicted"/>
<evidence type="ECO:0000313" key="8">
    <source>
        <dbReference type="Proteomes" id="UP000007431"/>
    </source>
</evidence>
<dbReference type="SUPFAM" id="SSF57903">
    <property type="entry name" value="FYVE/PHD zinc finger"/>
    <property type="match status" value="1"/>
</dbReference>
<dbReference type="InterPro" id="IPR047506">
    <property type="entry name" value="UBR7-like_UBR-box"/>
</dbReference>
<feature type="compositionally biased region" description="Pro residues" evidence="5">
    <location>
        <begin position="164"/>
        <end position="176"/>
    </location>
</feature>
<dbReference type="SMART" id="SM00249">
    <property type="entry name" value="PHD"/>
    <property type="match status" value="1"/>
</dbReference>
<keyword evidence="1" id="KW-0479">Metal-binding</keyword>
<dbReference type="InParanoid" id="D8Q037"/>
<feature type="domain" description="UBR-type" evidence="6">
    <location>
        <begin position="41"/>
        <end position="107"/>
    </location>
</feature>
<feature type="region of interest" description="Disordered" evidence="5">
    <location>
        <begin position="294"/>
        <end position="378"/>
    </location>
</feature>
<reference evidence="7 8" key="1">
    <citation type="journal article" date="2010" name="Nat. Biotechnol.">
        <title>Genome sequence of the model mushroom Schizophyllum commune.</title>
        <authorList>
            <person name="Ohm R.A."/>
            <person name="de Jong J.F."/>
            <person name="Lugones L.G."/>
            <person name="Aerts A."/>
            <person name="Kothe E."/>
            <person name="Stajich J.E."/>
            <person name="de Vries R.P."/>
            <person name="Record E."/>
            <person name="Levasseur A."/>
            <person name="Baker S.E."/>
            <person name="Bartholomew K.A."/>
            <person name="Coutinho P.M."/>
            <person name="Erdmann S."/>
            <person name="Fowler T.J."/>
            <person name="Gathman A.C."/>
            <person name="Lombard V."/>
            <person name="Henrissat B."/>
            <person name="Knabe N."/>
            <person name="Kuees U."/>
            <person name="Lilly W.W."/>
            <person name="Lindquist E."/>
            <person name="Lucas S."/>
            <person name="Magnuson J.K."/>
            <person name="Piumi F."/>
            <person name="Raudaskoski M."/>
            <person name="Salamov A."/>
            <person name="Schmutz J."/>
            <person name="Schwarze F.W.M.R."/>
            <person name="vanKuyk P.A."/>
            <person name="Horton J.S."/>
            <person name="Grigoriev I.V."/>
            <person name="Woesten H.A.B."/>
        </authorList>
    </citation>
    <scope>NUCLEOTIDE SEQUENCE [LARGE SCALE GENOMIC DNA]</scope>
    <source>
        <strain evidence="8">H4-8 / FGSC 9210</strain>
    </source>
</reference>
<dbReference type="InterPro" id="IPR003126">
    <property type="entry name" value="Znf_UBR"/>
</dbReference>
<keyword evidence="3" id="KW-0862">Zinc</keyword>
<dbReference type="Gene3D" id="3.30.40.10">
    <property type="entry name" value="Zinc/RING finger domain, C3HC4 (zinc finger)"/>
    <property type="match status" value="1"/>
</dbReference>
<evidence type="ECO:0000256" key="2">
    <source>
        <dbReference type="ARBA" id="ARBA00022771"/>
    </source>
</evidence>
<evidence type="ECO:0000256" key="1">
    <source>
        <dbReference type="ARBA" id="ARBA00022723"/>
    </source>
</evidence>
<dbReference type="STRING" id="578458.D8Q037"/>
<sequence length="512" mass="56019">MTASATSGSPIKNATTSLEEYMRVQQDLVREASLALPHSFSQCTYSLGYIRQPVYLCQTCPEAKGVCASCSIACHADHEQIELFPKRHFRCDCPTTSIAHSCTLHKRPELENEENQYGQNFQGLFCRCHRTYDATTEREAMIQCLACEDWFHESCCNLRERPPPRGSTPPPEPPSQDPSSFIPPTLSSTSPSAVTPASSSPSTSLTSSTDPASSLAPSSAPPSTNDDTPSEASDEDDLPPALITPDDYEAFVCGACVQRIEVLKRYAGSAEAVMVGRGNDGRWVKIDGEEREVKVDGEDADVDVTGDEATAGSKRRHDGDGEHDTKRRRVSEQPEGEGIRERSLGEQLSSTKPPCRAPRNPTSSASGPTPSAPAAGPRTDAAGKILEAVARGDYSLGTGDVFLTRENFRERWCRCEECLPSLLANKFLLEDEETWEPPEDEDSGRSLEELGLRALNKLPRDRAIDGIMQFNALKDHLVGYLRPFAQEGKVVGETDVRSFFAELMEARAKPTL</sequence>
<dbReference type="FunCoup" id="D8Q037">
    <property type="interactions" value="587"/>
</dbReference>
<evidence type="ECO:0000256" key="3">
    <source>
        <dbReference type="ARBA" id="ARBA00022833"/>
    </source>
</evidence>
<dbReference type="PANTHER" id="PTHR13513">
    <property type="entry name" value="E3 UBIQUITIN-PROTEIN LIGASE UBR7"/>
    <property type="match status" value="1"/>
</dbReference>
<feature type="zinc finger region" description="UBR-type" evidence="4">
    <location>
        <begin position="41"/>
        <end position="107"/>
    </location>
</feature>
<evidence type="ECO:0000313" key="7">
    <source>
        <dbReference type="EMBL" id="EFI98968.1"/>
    </source>
</evidence>
<dbReference type="InterPro" id="IPR001965">
    <property type="entry name" value="Znf_PHD"/>
</dbReference>
<feature type="compositionally biased region" description="Low complexity" evidence="5">
    <location>
        <begin position="177"/>
        <end position="224"/>
    </location>
</feature>
<dbReference type="OMA" id="GAMVYNH"/>
<dbReference type="KEGG" id="scm:SCHCO_02490724"/>
<feature type="compositionally biased region" description="Low complexity" evidence="5">
    <location>
        <begin position="361"/>
        <end position="377"/>
    </location>
</feature>
<evidence type="ECO:0000259" key="6">
    <source>
        <dbReference type="PROSITE" id="PS51157"/>
    </source>
</evidence>
<dbReference type="GO" id="GO:0008270">
    <property type="term" value="F:zinc ion binding"/>
    <property type="evidence" value="ECO:0007669"/>
    <property type="project" value="UniProtKB-KW"/>
</dbReference>
<dbReference type="GeneID" id="9585498"/>
<dbReference type="OrthoDB" id="5795902at2759"/>
<dbReference type="PANTHER" id="PTHR13513:SF9">
    <property type="entry name" value="E3 UBIQUITIN-PROTEIN LIGASE UBR7-RELATED"/>
    <property type="match status" value="1"/>
</dbReference>
<dbReference type="HOGENOM" id="CLU_025221_1_0_1"/>